<dbReference type="Pfam" id="PF03050">
    <property type="entry name" value="DDE_Tnp_IS66"/>
    <property type="match status" value="1"/>
</dbReference>
<reference evidence="2 3" key="1">
    <citation type="journal article" date="2012" name="J. Bacteriol.">
        <title>Genome Sequence of Galbibacter marinum Type Strain ck-I2-15.</title>
        <authorList>
            <person name="Lai Q."/>
            <person name="Li C."/>
            <person name="Shao Z."/>
        </authorList>
    </citation>
    <scope>NUCLEOTIDE SEQUENCE [LARGE SCALE GENOMIC DNA]</scope>
    <source>
        <strain evidence="3">ck-I2-15</strain>
    </source>
</reference>
<dbReference type="InterPro" id="IPR052344">
    <property type="entry name" value="Transposase-related"/>
</dbReference>
<evidence type="ECO:0000259" key="1">
    <source>
        <dbReference type="Pfam" id="PF03050"/>
    </source>
</evidence>
<feature type="non-terminal residue" evidence="2">
    <location>
        <position position="50"/>
    </location>
</feature>
<evidence type="ECO:0000313" key="2">
    <source>
        <dbReference type="EMBL" id="EKF53805.1"/>
    </source>
</evidence>
<dbReference type="InterPro" id="IPR004291">
    <property type="entry name" value="Transposase_IS66_central"/>
</dbReference>
<dbReference type="EMBL" id="AMSG01000069">
    <property type="protein sequence ID" value="EKF53805.1"/>
    <property type="molecule type" value="Genomic_DNA"/>
</dbReference>
<evidence type="ECO:0000313" key="3">
    <source>
        <dbReference type="Proteomes" id="UP000007364"/>
    </source>
</evidence>
<proteinExistence type="predicted"/>
<dbReference type="AlphaFoldDB" id="K2PMV6"/>
<keyword evidence="3" id="KW-1185">Reference proteome</keyword>
<dbReference type="Proteomes" id="UP000007364">
    <property type="component" value="Unassembled WGS sequence"/>
</dbReference>
<sequence length="50" mass="5458">MLFNYNKGRGQNGPKRLLSDYQGILQCDGYSVYDNIGAQPGIVLAGCLVH</sequence>
<gene>
    <name evidence="2" type="ORF">I215_15693</name>
</gene>
<comment type="caution">
    <text evidence="2">The sequence shown here is derived from an EMBL/GenBank/DDBJ whole genome shotgun (WGS) entry which is preliminary data.</text>
</comment>
<protein>
    <submittedName>
        <fullName evidence="2">Transposase</fullName>
    </submittedName>
</protein>
<accession>K2PMV6</accession>
<organism evidence="2 3">
    <name type="scientific">Galbibacter marinus</name>
    <dbReference type="NCBI Taxonomy" id="555500"/>
    <lineage>
        <taxon>Bacteria</taxon>
        <taxon>Pseudomonadati</taxon>
        <taxon>Bacteroidota</taxon>
        <taxon>Flavobacteriia</taxon>
        <taxon>Flavobacteriales</taxon>
        <taxon>Flavobacteriaceae</taxon>
        <taxon>Galbibacter</taxon>
    </lineage>
</organism>
<dbReference type="PANTHER" id="PTHR33678">
    <property type="entry name" value="BLL1576 PROTEIN"/>
    <property type="match status" value="1"/>
</dbReference>
<name>K2PMV6_9FLAO</name>
<feature type="domain" description="Transposase IS66 central" evidence="1">
    <location>
        <begin position="2"/>
        <end position="50"/>
    </location>
</feature>